<keyword evidence="1" id="KW-0472">Membrane</keyword>
<feature type="transmembrane region" description="Helical" evidence="1">
    <location>
        <begin position="115"/>
        <end position="137"/>
    </location>
</feature>
<gene>
    <name evidence="3" type="ORF">K466DRAFT_558759</name>
</gene>
<dbReference type="Proteomes" id="UP000308197">
    <property type="component" value="Unassembled WGS sequence"/>
</dbReference>
<feature type="transmembrane region" description="Helical" evidence="1">
    <location>
        <begin position="167"/>
        <end position="186"/>
    </location>
</feature>
<feature type="transmembrane region" description="Helical" evidence="1">
    <location>
        <begin position="207"/>
        <end position="229"/>
    </location>
</feature>
<evidence type="ECO:0000259" key="2">
    <source>
        <dbReference type="Pfam" id="PF20151"/>
    </source>
</evidence>
<dbReference type="InterPro" id="IPR045340">
    <property type="entry name" value="DUF6533"/>
</dbReference>
<evidence type="ECO:0000256" key="1">
    <source>
        <dbReference type="SAM" id="Phobius"/>
    </source>
</evidence>
<dbReference type="InParanoid" id="A0A5C3NUS1"/>
<dbReference type="EMBL" id="ML211712">
    <property type="protein sequence ID" value="TFK80762.1"/>
    <property type="molecule type" value="Genomic_DNA"/>
</dbReference>
<sequence length="381" mass="42303">MSMDATQLVLIYDAAAANLNWTSSALAILAYDYLLTFPREVRFVWSRKFSPATTLFLLNRYIIILLYFVDLITLFPIIPSRCQGVGKFIVVLEIFPYVIWAAFSGLRTYALSQRNAFIGLFVFILSLVPAGINAYFLSTFTFVNLDPPSNCTAFSDITADLSKQLTIASRTSIIAADVFVIAVTWWNTYGIRKLSRHARLGTSFGTLLLRDGTIYFIVLLAMNVVHMTLNTVKPNNLVQQASYVTILENPIASVLISRFILNLREVDQLGPGDASSENPLPSFVDSRKQEETLRFASRSFADEFSAPLDFGYVDEEDENIDTDVRHSSQLDDDRIGRDDCAELEVKETVMASPTSSTGLTLVTMQGSSSLAAASPAERLTI</sequence>
<feature type="transmembrane region" description="Helical" evidence="1">
    <location>
        <begin position="84"/>
        <end position="103"/>
    </location>
</feature>
<feature type="transmembrane region" description="Helical" evidence="1">
    <location>
        <begin position="20"/>
        <end position="37"/>
    </location>
</feature>
<keyword evidence="1" id="KW-0812">Transmembrane</keyword>
<evidence type="ECO:0000313" key="3">
    <source>
        <dbReference type="EMBL" id="TFK80762.1"/>
    </source>
</evidence>
<name>A0A5C3NUS1_9APHY</name>
<dbReference type="STRING" id="1314778.A0A5C3NUS1"/>
<reference evidence="3 4" key="1">
    <citation type="journal article" date="2019" name="Nat. Ecol. Evol.">
        <title>Megaphylogeny resolves global patterns of mushroom evolution.</title>
        <authorList>
            <person name="Varga T."/>
            <person name="Krizsan K."/>
            <person name="Foldi C."/>
            <person name="Dima B."/>
            <person name="Sanchez-Garcia M."/>
            <person name="Sanchez-Ramirez S."/>
            <person name="Szollosi G.J."/>
            <person name="Szarkandi J.G."/>
            <person name="Papp V."/>
            <person name="Albert L."/>
            <person name="Andreopoulos W."/>
            <person name="Angelini C."/>
            <person name="Antonin V."/>
            <person name="Barry K.W."/>
            <person name="Bougher N.L."/>
            <person name="Buchanan P."/>
            <person name="Buyck B."/>
            <person name="Bense V."/>
            <person name="Catcheside P."/>
            <person name="Chovatia M."/>
            <person name="Cooper J."/>
            <person name="Damon W."/>
            <person name="Desjardin D."/>
            <person name="Finy P."/>
            <person name="Geml J."/>
            <person name="Haridas S."/>
            <person name="Hughes K."/>
            <person name="Justo A."/>
            <person name="Karasinski D."/>
            <person name="Kautmanova I."/>
            <person name="Kiss B."/>
            <person name="Kocsube S."/>
            <person name="Kotiranta H."/>
            <person name="LaButti K.M."/>
            <person name="Lechner B.E."/>
            <person name="Liimatainen K."/>
            <person name="Lipzen A."/>
            <person name="Lukacs Z."/>
            <person name="Mihaltcheva S."/>
            <person name="Morgado L.N."/>
            <person name="Niskanen T."/>
            <person name="Noordeloos M.E."/>
            <person name="Ohm R.A."/>
            <person name="Ortiz-Santana B."/>
            <person name="Ovrebo C."/>
            <person name="Racz N."/>
            <person name="Riley R."/>
            <person name="Savchenko A."/>
            <person name="Shiryaev A."/>
            <person name="Soop K."/>
            <person name="Spirin V."/>
            <person name="Szebenyi C."/>
            <person name="Tomsovsky M."/>
            <person name="Tulloss R.E."/>
            <person name="Uehling J."/>
            <person name="Grigoriev I.V."/>
            <person name="Vagvolgyi C."/>
            <person name="Papp T."/>
            <person name="Martin F.M."/>
            <person name="Miettinen O."/>
            <person name="Hibbett D.S."/>
            <person name="Nagy L.G."/>
        </authorList>
    </citation>
    <scope>NUCLEOTIDE SEQUENCE [LARGE SCALE GENOMIC DNA]</scope>
    <source>
        <strain evidence="3 4">HHB13444</strain>
    </source>
</reference>
<dbReference type="Pfam" id="PF20151">
    <property type="entry name" value="DUF6533"/>
    <property type="match status" value="1"/>
</dbReference>
<dbReference type="AlphaFoldDB" id="A0A5C3NUS1"/>
<protein>
    <recommendedName>
        <fullName evidence="2">DUF6533 domain-containing protein</fullName>
    </recommendedName>
</protein>
<keyword evidence="1" id="KW-1133">Transmembrane helix</keyword>
<feature type="transmembrane region" description="Helical" evidence="1">
    <location>
        <begin position="58"/>
        <end position="78"/>
    </location>
</feature>
<keyword evidence="4" id="KW-1185">Reference proteome</keyword>
<organism evidence="3 4">
    <name type="scientific">Polyporus arcularius HHB13444</name>
    <dbReference type="NCBI Taxonomy" id="1314778"/>
    <lineage>
        <taxon>Eukaryota</taxon>
        <taxon>Fungi</taxon>
        <taxon>Dikarya</taxon>
        <taxon>Basidiomycota</taxon>
        <taxon>Agaricomycotina</taxon>
        <taxon>Agaricomycetes</taxon>
        <taxon>Polyporales</taxon>
        <taxon>Polyporaceae</taxon>
        <taxon>Polyporus</taxon>
    </lineage>
</organism>
<evidence type="ECO:0000313" key="4">
    <source>
        <dbReference type="Proteomes" id="UP000308197"/>
    </source>
</evidence>
<accession>A0A5C3NUS1</accession>
<proteinExistence type="predicted"/>
<feature type="domain" description="DUF6533" evidence="2">
    <location>
        <begin position="24"/>
        <end position="65"/>
    </location>
</feature>